<feature type="domain" description="AAA" evidence="1">
    <location>
        <begin position="32"/>
        <end position="78"/>
    </location>
</feature>
<dbReference type="Gene3D" id="3.40.50.300">
    <property type="entry name" value="P-loop containing nucleotide triphosphate hydrolases"/>
    <property type="match status" value="1"/>
</dbReference>
<protein>
    <submittedName>
        <fullName evidence="2">ParA family protein</fullName>
    </submittedName>
</protein>
<accession>A0A619I2K8</accession>
<dbReference type="InterPro" id="IPR025669">
    <property type="entry name" value="AAA_dom"/>
</dbReference>
<dbReference type="PANTHER" id="PTHR13696">
    <property type="entry name" value="P-LOOP CONTAINING NUCLEOSIDE TRIPHOSPHATE HYDROLASE"/>
    <property type="match status" value="1"/>
</dbReference>
<evidence type="ECO:0000259" key="1">
    <source>
        <dbReference type="Pfam" id="PF13614"/>
    </source>
</evidence>
<reference evidence="2" key="1">
    <citation type="submission" date="2019-09" db="EMBL/GenBank/DDBJ databases">
        <authorList>
            <consortium name="PulseNet: The National Subtyping Network for Foodborne Disease Surveillance"/>
            <person name="Tarr C.L."/>
            <person name="Trees E."/>
            <person name="Katz L.S."/>
            <person name="Carleton-Romer H.A."/>
            <person name="Stroika S."/>
            <person name="Kucerova Z."/>
            <person name="Roache K.F."/>
            <person name="Sabol A.L."/>
            <person name="Besser J."/>
            <person name="Gerner-Smidt P."/>
        </authorList>
    </citation>
    <scope>NUCLEOTIDE SEQUENCE</scope>
    <source>
        <strain evidence="2">PNUSAS101199</strain>
    </source>
</reference>
<proteinExistence type="predicted"/>
<comment type="caution">
    <text evidence="2">The sequence shown here is derived from an EMBL/GenBank/DDBJ whole genome shotgun (WGS) entry which is preliminary data.</text>
</comment>
<evidence type="ECO:0000313" key="2">
    <source>
        <dbReference type="EMBL" id="ECX6661848.1"/>
    </source>
</evidence>
<sequence>MFSVFYFISDPTFIFPHSRPAFYFSSAGEQMIISFISQKGGVGRSTFARATAVELIRSGKKTHLADLDSQQQTSAKWAERRDNAGIFPVVETGVYRRHDVALKAVSNYQCLVIDTRPFIDISSLDIARQSDLVVIATGTSLDDLEPSLLLGHELVHKGIPHNRLIYAVGKAPSLAEGRSAIRTITAWQFACSHTFLTFKPGYSIALDTGYSITETPWKTLNHRARGIVHDICARVSTR</sequence>
<dbReference type="SUPFAM" id="SSF52540">
    <property type="entry name" value="P-loop containing nucleoside triphosphate hydrolases"/>
    <property type="match status" value="1"/>
</dbReference>
<organism evidence="2">
    <name type="scientific">Salmonella enterica</name>
    <name type="common">Salmonella choleraesuis</name>
    <dbReference type="NCBI Taxonomy" id="28901"/>
    <lineage>
        <taxon>Bacteria</taxon>
        <taxon>Pseudomonadati</taxon>
        <taxon>Pseudomonadota</taxon>
        <taxon>Gammaproteobacteria</taxon>
        <taxon>Enterobacterales</taxon>
        <taxon>Enterobacteriaceae</taxon>
        <taxon>Salmonella</taxon>
    </lineage>
</organism>
<dbReference type="Pfam" id="PF13614">
    <property type="entry name" value="AAA_31"/>
    <property type="match status" value="1"/>
</dbReference>
<gene>
    <name evidence="2" type="ORF">F6X26_23315</name>
</gene>
<dbReference type="CDD" id="cd02042">
    <property type="entry name" value="ParAB_family"/>
    <property type="match status" value="1"/>
</dbReference>
<dbReference type="EMBL" id="AALAOU010000022">
    <property type="protein sequence ID" value="ECX6661848.1"/>
    <property type="molecule type" value="Genomic_DNA"/>
</dbReference>
<dbReference type="InterPro" id="IPR050678">
    <property type="entry name" value="DNA_Partitioning_ATPase"/>
</dbReference>
<dbReference type="PANTHER" id="PTHR13696:SF96">
    <property type="entry name" value="COBQ_COBB_MIND_PARA NUCLEOTIDE BINDING DOMAIN-CONTAINING PROTEIN"/>
    <property type="match status" value="1"/>
</dbReference>
<dbReference type="AlphaFoldDB" id="A0A619I2K8"/>
<name>A0A619I2K8_SALER</name>
<dbReference type="InterPro" id="IPR027417">
    <property type="entry name" value="P-loop_NTPase"/>
</dbReference>